<dbReference type="EMBL" id="OOIN01000001">
    <property type="protein sequence ID" value="SPO20519.1"/>
    <property type="molecule type" value="Genomic_DNA"/>
</dbReference>
<evidence type="ECO:0000313" key="2">
    <source>
        <dbReference type="EMBL" id="SPO20519.1"/>
    </source>
</evidence>
<keyword evidence="3" id="KW-1185">Reference proteome</keyword>
<dbReference type="Gene3D" id="2.115.10.20">
    <property type="entry name" value="Glycosyl hydrolase domain, family 43"/>
    <property type="match status" value="1"/>
</dbReference>
<dbReference type="InterPro" id="IPR050727">
    <property type="entry name" value="GH43_arabinanases"/>
</dbReference>
<gene>
    <name evidence="2" type="ORF">UTRI_00922_B</name>
</gene>
<dbReference type="InterPro" id="IPR023296">
    <property type="entry name" value="Glyco_hydro_beta-prop_sf"/>
</dbReference>
<evidence type="ECO:0000256" key="1">
    <source>
        <dbReference type="SAM" id="SignalP"/>
    </source>
</evidence>
<dbReference type="Proteomes" id="UP000324022">
    <property type="component" value="Unassembled WGS sequence"/>
</dbReference>
<dbReference type="SUPFAM" id="SSF75005">
    <property type="entry name" value="Arabinanase/levansucrase/invertase"/>
    <property type="match status" value="1"/>
</dbReference>
<sequence length="340" mass="36447">MRPSFARFSTVAIAVAGTTCALALPTTNSDVAVVQRADDTAAGFLSATFLGDVPHVYLKYSTAAAPVTFSAVQGSQGVLVPTVGTGGARDPYIFHNQVNGKYYILATDLDIGKTNWGDAQSHGSRSIIVWESTDGVNWTNERLVQLMDETAGYVWAPSATWDAAANAYAVFWSSQTYAASDTDHTGAAEGPFVYYSYTTDMVNFTSPQRWESANFGAKVIDQEVLDLGNGNLYRWYSDVSGGTGVVMDKTTSGLFGTWERVGKPVNVVWEGPAIQRDILNPSKFYLWEDNYGGAGYSCFQTEDLSAIPFADCDPALTPGGMRHGAVVQVPATVLAALESA</sequence>
<evidence type="ECO:0000313" key="3">
    <source>
        <dbReference type="Proteomes" id="UP000324022"/>
    </source>
</evidence>
<organism evidence="2 3">
    <name type="scientific">Ustilago trichophora</name>
    <dbReference type="NCBI Taxonomy" id="86804"/>
    <lineage>
        <taxon>Eukaryota</taxon>
        <taxon>Fungi</taxon>
        <taxon>Dikarya</taxon>
        <taxon>Basidiomycota</taxon>
        <taxon>Ustilaginomycotina</taxon>
        <taxon>Ustilaginomycetes</taxon>
        <taxon>Ustilaginales</taxon>
        <taxon>Ustilaginaceae</taxon>
        <taxon>Ustilago</taxon>
    </lineage>
</organism>
<proteinExistence type="predicted"/>
<dbReference type="AlphaFoldDB" id="A0A5C3DU46"/>
<feature type="chain" id="PRO_5023067325" evidence="1">
    <location>
        <begin position="24"/>
        <end position="340"/>
    </location>
</feature>
<dbReference type="CDD" id="cd08983">
    <property type="entry name" value="GH43_Bt3655-like"/>
    <property type="match status" value="1"/>
</dbReference>
<dbReference type="PANTHER" id="PTHR43301">
    <property type="entry name" value="ARABINAN ENDO-1,5-ALPHA-L-ARABINOSIDASE"/>
    <property type="match status" value="1"/>
</dbReference>
<dbReference type="OrthoDB" id="19657at2759"/>
<accession>A0A5C3DU46</accession>
<protein>
    <submittedName>
        <fullName evidence="2">Related to carbon source-regulated protein (Putative arabinase)</fullName>
    </submittedName>
</protein>
<name>A0A5C3DU46_9BASI</name>
<dbReference type="PANTHER" id="PTHR43301:SF3">
    <property type="entry name" value="ARABINAN ENDO-1,5-ALPHA-L-ARABINOSIDASE A-RELATED"/>
    <property type="match status" value="1"/>
</dbReference>
<reference evidence="2 3" key="1">
    <citation type="submission" date="2018-03" db="EMBL/GenBank/DDBJ databases">
        <authorList>
            <person name="Guldener U."/>
        </authorList>
    </citation>
    <scope>NUCLEOTIDE SEQUENCE [LARGE SCALE GENOMIC DNA]</scope>
    <source>
        <strain evidence="2 3">NBRC100155</strain>
    </source>
</reference>
<keyword evidence="1" id="KW-0732">Signal</keyword>
<feature type="signal peptide" evidence="1">
    <location>
        <begin position="1"/>
        <end position="23"/>
    </location>
</feature>